<organism evidence="1 2">
    <name type="scientific">Sulfurimonas denitrificans (strain ATCC 33889 / DSM 1251)</name>
    <name type="common">Thiomicrospira denitrificans (strain ATCC 33889 / DSM 1251)</name>
    <dbReference type="NCBI Taxonomy" id="326298"/>
    <lineage>
        <taxon>Bacteria</taxon>
        <taxon>Pseudomonadati</taxon>
        <taxon>Campylobacterota</taxon>
        <taxon>Epsilonproteobacteria</taxon>
        <taxon>Campylobacterales</taxon>
        <taxon>Sulfurimonadaceae</taxon>
        <taxon>Sulfurimonas</taxon>
    </lineage>
</organism>
<sequence length="227" mass="27644">MEQKICFYCNGRLYQLKNRMVKCSLCAKKYSLLKLQRDFDVIDAFVESTTARACAIKLNLSYQVVFNRYEQIRKLLIRHSHDYYEYKRDKLDEFEEYMYICQSKKKDYTNIIESQNFITFAYEEKVYNFLLPSLKRFQTKPSGNNSEVAHQNEFKKFMLTNRISKLKTLENTIIKFWRFFEVFITPYKGVKSEYFLSYLKEAEFKFNYNKKEQKEILTYLWSLEHSS</sequence>
<proteinExistence type="predicted"/>
<gene>
    <name evidence="1" type="ordered locus">Suden_0058</name>
</gene>
<dbReference type="STRING" id="326298.Suden_0058"/>
<accession>Q30UJ2</accession>
<dbReference type="Proteomes" id="UP000002714">
    <property type="component" value="Chromosome"/>
</dbReference>
<dbReference type="AlphaFoldDB" id="Q30UJ2"/>
<dbReference type="eggNOG" id="COG3677">
    <property type="taxonomic scope" value="Bacteria"/>
</dbReference>
<dbReference type="HOGENOM" id="CLU_1264765_0_0_7"/>
<dbReference type="KEGG" id="tdn:Suden_0058"/>
<name>Q30UJ2_SULDN</name>
<evidence type="ECO:0008006" key="3">
    <source>
        <dbReference type="Google" id="ProtNLM"/>
    </source>
</evidence>
<reference evidence="1 2" key="1">
    <citation type="journal article" date="2008" name="Appl. Environ. Microbiol.">
        <title>Genome of the epsilonproteobacterial chemolithoautotroph Sulfurimonas denitrificans.</title>
        <authorList>
            <person name="Sievert S.M."/>
            <person name="Scott K.M."/>
            <person name="Klotz M.G."/>
            <person name="Chain P.S.G."/>
            <person name="Hauser L.J."/>
            <person name="Hemp J."/>
            <person name="Huegler M."/>
            <person name="Land M."/>
            <person name="Lapidus A."/>
            <person name="Larimer F.W."/>
            <person name="Lucas S."/>
            <person name="Malfatti S.A."/>
            <person name="Meyer F."/>
            <person name="Paulsen I.T."/>
            <person name="Ren Q."/>
            <person name="Simon J."/>
            <person name="Bailey K."/>
            <person name="Diaz E."/>
            <person name="Fitzpatrick K.A."/>
            <person name="Glover B."/>
            <person name="Gwatney N."/>
            <person name="Korajkic A."/>
            <person name="Long A."/>
            <person name="Mobberley J.M."/>
            <person name="Pantry S.N."/>
            <person name="Pazder G."/>
            <person name="Peterson S."/>
            <person name="Quintanilla J.D."/>
            <person name="Sprinkle R."/>
            <person name="Stephens J."/>
            <person name="Thomas P."/>
            <person name="Vaughn R."/>
            <person name="Weber M.J."/>
            <person name="Wooten L.L."/>
        </authorList>
    </citation>
    <scope>NUCLEOTIDE SEQUENCE [LARGE SCALE GENOMIC DNA]</scope>
    <source>
        <strain evidence="2">ATCC 33889 / DSM 1251</strain>
    </source>
</reference>
<evidence type="ECO:0000313" key="1">
    <source>
        <dbReference type="EMBL" id="ABB43339.1"/>
    </source>
</evidence>
<protein>
    <recommendedName>
        <fullName evidence="3">Transposase</fullName>
    </recommendedName>
</protein>
<keyword evidence="2" id="KW-1185">Reference proteome</keyword>
<evidence type="ECO:0000313" key="2">
    <source>
        <dbReference type="Proteomes" id="UP000002714"/>
    </source>
</evidence>
<dbReference type="EMBL" id="CP000153">
    <property type="protein sequence ID" value="ABB43339.1"/>
    <property type="molecule type" value="Genomic_DNA"/>
</dbReference>